<dbReference type="PANTHER" id="PTHR24089">
    <property type="entry name" value="SOLUTE CARRIER FAMILY 25"/>
    <property type="match status" value="1"/>
</dbReference>
<dbReference type="GO" id="GO:0005743">
    <property type="term" value="C:mitochondrial inner membrane"/>
    <property type="evidence" value="ECO:0007669"/>
    <property type="project" value="UniProtKB-SubCell"/>
</dbReference>
<dbReference type="PROSITE" id="PS50920">
    <property type="entry name" value="SOLCAR"/>
    <property type="match status" value="3"/>
</dbReference>
<dbReference type="FunFam" id="1.50.40.10:FF:000003">
    <property type="entry name" value="Putative calcium-binding mitochondrial carrier protein scamc-2"/>
    <property type="match status" value="1"/>
</dbReference>
<dbReference type="InterPro" id="IPR011992">
    <property type="entry name" value="EF-hand-dom_pair"/>
</dbReference>
<comment type="similarity">
    <text evidence="2">Belongs to the mitochondrial carrier (TC 2.A.29) family.</text>
</comment>
<dbReference type="InterPro" id="IPR002048">
    <property type="entry name" value="EF_hand_dom"/>
</dbReference>
<dbReference type="OrthoDB" id="270584at2759"/>
<keyword evidence="4 12" id="KW-0812">Transmembrane</keyword>
<sequence>MMHQNGSLVSPLLNGVFCQCDSSESSHRGADPGGGGGGGHAGEPSPDHPLSGRPFVSADDTTQKDCHSSQPHHPCDLCGGPEQDHRLKVLFQVLDVNGDGGICVNDLTIGLKKLGVHRTELELRFIPAEQITLTLKMLQGMVDSLLRRFFGSTECNPVGSELPEDEKAEASGNHGRETGGPQGETTGSLSSEMEKADAPPKKATVLILVAGPKDFQQKIVKAGDKDLDGQLDFGEFVHYLRDHEKKLRLVFMSLDKKNDGRIDSQEIMQSLRDLGVNISEQQAQKILKSMDKNGTMTINWNEWRDYHLLHPADNIPEIILYWKHSTIFDVGESLLVPDEFTAEEKQTGMWWRHLVAGGGAGAVSRTCTAPLDRLKVLMQVHSSRSNNMRIAGGFVHMLREGGTRSLWRGNGINVIKIIPETAIKFMAYEQIKRLIGSNQETLGIAERLVAGSLAGAISQSTIYPMEVLKTRLALRKTGQYQGIADCAKRIFRNEGLAAFYKGYVPNILGIIPYAGIDLATLKNWWLQRYATDSADPGVFVLLACGTTSSTCGQLSSYPLALVRTRMQAQGGPQMTMCGQFRHIVKTEGPLGLYRGLAPNFMKVIPAVSISYVVYEHLKMYLGFGRNDLELYKDTCS</sequence>
<evidence type="ECO:0000256" key="1">
    <source>
        <dbReference type="ARBA" id="ARBA00004448"/>
    </source>
</evidence>
<accession>A0A9Q0IQB3</accession>
<dbReference type="PRINTS" id="PR00926">
    <property type="entry name" value="MITOCARRIER"/>
</dbReference>
<evidence type="ECO:0000256" key="4">
    <source>
        <dbReference type="ARBA" id="ARBA00022692"/>
    </source>
</evidence>
<evidence type="ECO:0000256" key="10">
    <source>
        <dbReference type="ARBA" id="ARBA00023128"/>
    </source>
</evidence>
<feature type="region of interest" description="Disordered" evidence="13">
    <location>
        <begin position="24"/>
        <end position="72"/>
    </location>
</feature>
<keyword evidence="3" id="KW-0813">Transport</keyword>
<proteinExistence type="inferred from homology"/>
<keyword evidence="7" id="KW-0999">Mitochondrion inner membrane</keyword>
<evidence type="ECO:0000256" key="7">
    <source>
        <dbReference type="ARBA" id="ARBA00022792"/>
    </source>
</evidence>
<dbReference type="SUPFAM" id="SSF47473">
    <property type="entry name" value="EF-hand"/>
    <property type="match status" value="1"/>
</dbReference>
<dbReference type="GO" id="GO:0005509">
    <property type="term" value="F:calcium ion binding"/>
    <property type="evidence" value="ECO:0007669"/>
    <property type="project" value="InterPro"/>
</dbReference>
<feature type="domain" description="EF-hand" evidence="14">
    <location>
        <begin position="242"/>
        <end position="277"/>
    </location>
</feature>
<keyword evidence="5" id="KW-0479">Metal-binding</keyword>
<dbReference type="InterPro" id="IPR002067">
    <property type="entry name" value="MCP"/>
</dbReference>
<evidence type="ECO:0000256" key="3">
    <source>
        <dbReference type="ARBA" id="ARBA00022448"/>
    </source>
</evidence>
<dbReference type="PRINTS" id="PR00928">
    <property type="entry name" value="GRAVESDC"/>
</dbReference>
<dbReference type="Gene3D" id="1.10.238.10">
    <property type="entry name" value="EF-hand"/>
    <property type="match status" value="2"/>
</dbReference>
<keyword evidence="11 12" id="KW-0472">Membrane</keyword>
<comment type="subcellular location">
    <subcellularLocation>
        <location evidence="1">Mitochondrion inner membrane</location>
        <topology evidence="1">Multi-pass membrane protein</topology>
    </subcellularLocation>
</comment>
<dbReference type="InterPro" id="IPR023395">
    <property type="entry name" value="MCP_dom_sf"/>
</dbReference>
<keyword evidence="16" id="KW-1185">Reference proteome</keyword>
<dbReference type="SMART" id="SM00054">
    <property type="entry name" value="EFh"/>
    <property type="match status" value="4"/>
</dbReference>
<feature type="domain" description="EF-hand" evidence="14">
    <location>
        <begin position="278"/>
        <end position="313"/>
    </location>
</feature>
<feature type="domain" description="EF-hand" evidence="14">
    <location>
        <begin position="82"/>
        <end position="117"/>
    </location>
</feature>
<evidence type="ECO:0000256" key="12">
    <source>
        <dbReference type="PROSITE-ProRule" id="PRU00282"/>
    </source>
</evidence>
<feature type="repeat" description="Solcar" evidence="12">
    <location>
        <begin position="536"/>
        <end position="620"/>
    </location>
</feature>
<dbReference type="InterPro" id="IPR018108">
    <property type="entry name" value="MCP_transmembrane"/>
</dbReference>
<feature type="region of interest" description="Disordered" evidence="13">
    <location>
        <begin position="157"/>
        <end position="198"/>
    </location>
</feature>
<dbReference type="Pfam" id="PF13202">
    <property type="entry name" value="EF-hand_5"/>
    <property type="match status" value="1"/>
</dbReference>
<keyword evidence="6" id="KW-0677">Repeat</keyword>
<evidence type="ECO:0000256" key="13">
    <source>
        <dbReference type="SAM" id="MobiDB-lite"/>
    </source>
</evidence>
<dbReference type="Pfam" id="PF00153">
    <property type="entry name" value="Mito_carr"/>
    <property type="match status" value="3"/>
</dbReference>
<evidence type="ECO:0000313" key="15">
    <source>
        <dbReference type="EMBL" id="KAJ3605261.1"/>
    </source>
</evidence>
<evidence type="ECO:0000256" key="2">
    <source>
        <dbReference type="ARBA" id="ARBA00006375"/>
    </source>
</evidence>
<evidence type="ECO:0000256" key="6">
    <source>
        <dbReference type="ARBA" id="ARBA00022737"/>
    </source>
</evidence>
<comment type="caution">
    <text evidence="15">The sequence shown here is derived from an EMBL/GenBank/DDBJ whole genome shotgun (WGS) entry which is preliminary data.</text>
</comment>
<evidence type="ECO:0000256" key="5">
    <source>
        <dbReference type="ARBA" id="ARBA00022723"/>
    </source>
</evidence>
<feature type="compositionally biased region" description="Gly residues" evidence="13">
    <location>
        <begin position="31"/>
        <end position="41"/>
    </location>
</feature>
<feature type="repeat" description="Solcar" evidence="12">
    <location>
        <begin position="442"/>
        <end position="527"/>
    </location>
</feature>
<keyword evidence="9" id="KW-1133">Transmembrane helix</keyword>
<dbReference type="Gene3D" id="1.50.40.10">
    <property type="entry name" value="Mitochondrial carrier domain"/>
    <property type="match status" value="1"/>
</dbReference>
<name>A0A9Q0IQB3_9TELE</name>
<keyword evidence="8" id="KW-0106">Calcium</keyword>
<protein>
    <recommendedName>
        <fullName evidence="14">EF-hand domain-containing protein</fullName>
    </recommendedName>
</protein>
<organism evidence="15 16">
    <name type="scientific">Muraenolepis orangiensis</name>
    <name type="common">Patagonian moray cod</name>
    <dbReference type="NCBI Taxonomy" id="630683"/>
    <lineage>
        <taxon>Eukaryota</taxon>
        <taxon>Metazoa</taxon>
        <taxon>Chordata</taxon>
        <taxon>Craniata</taxon>
        <taxon>Vertebrata</taxon>
        <taxon>Euteleostomi</taxon>
        <taxon>Actinopterygii</taxon>
        <taxon>Neopterygii</taxon>
        <taxon>Teleostei</taxon>
        <taxon>Neoteleostei</taxon>
        <taxon>Acanthomorphata</taxon>
        <taxon>Zeiogadaria</taxon>
        <taxon>Gadariae</taxon>
        <taxon>Gadiformes</taxon>
        <taxon>Muraenolepidoidei</taxon>
        <taxon>Muraenolepididae</taxon>
        <taxon>Muraenolepis</taxon>
    </lineage>
</organism>
<dbReference type="FunFam" id="1.10.238.10:FF:000028">
    <property type="entry name" value="Putative calcium-binding mitochondrial carrier protein scamc-2"/>
    <property type="match status" value="1"/>
</dbReference>
<evidence type="ECO:0000313" key="16">
    <source>
        <dbReference type="Proteomes" id="UP001148018"/>
    </source>
</evidence>
<evidence type="ECO:0000256" key="11">
    <source>
        <dbReference type="ARBA" id="ARBA00023136"/>
    </source>
</evidence>
<dbReference type="PROSITE" id="PS50222">
    <property type="entry name" value="EF_HAND_2"/>
    <property type="match status" value="3"/>
</dbReference>
<dbReference type="AlphaFoldDB" id="A0A9Q0IQB3"/>
<evidence type="ECO:0000256" key="9">
    <source>
        <dbReference type="ARBA" id="ARBA00022989"/>
    </source>
</evidence>
<reference evidence="15" key="1">
    <citation type="submission" date="2022-07" db="EMBL/GenBank/DDBJ databases">
        <title>Chromosome-level genome of Muraenolepis orangiensis.</title>
        <authorList>
            <person name="Kim J."/>
        </authorList>
    </citation>
    <scope>NUCLEOTIDE SEQUENCE</scope>
    <source>
        <strain evidence="15">KU_S4_2022</strain>
        <tissue evidence="15">Muscle</tissue>
    </source>
</reference>
<dbReference type="Pfam" id="PF13499">
    <property type="entry name" value="EF-hand_7"/>
    <property type="match status" value="1"/>
</dbReference>
<feature type="repeat" description="Solcar" evidence="12">
    <location>
        <begin position="348"/>
        <end position="434"/>
    </location>
</feature>
<dbReference type="GO" id="GO:0055085">
    <property type="term" value="P:transmembrane transport"/>
    <property type="evidence" value="ECO:0007669"/>
    <property type="project" value="InterPro"/>
</dbReference>
<dbReference type="InterPro" id="IPR002167">
    <property type="entry name" value="GDC-like"/>
</dbReference>
<keyword evidence="10" id="KW-0496">Mitochondrion</keyword>
<dbReference type="SUPFAM" id="SSF103506">
    <property type="entry name" value="Mitochondrial carrier"/>
    <property type="match status" value="1"/>
</dbReference>
<dbReference type="Proteomes" id="UP001148018">
    <property type="component" value="Unassembled WGS sequence"/>
</dbReference>
<gene>
    <name evidence="15" type="ORF">NHX12_027311</name>
</gene>
<evidence type="ECO:0000256" key="8">
    <source>
        <dbReference type="ARBA" id="ARBA00022837"/>
    </source>
</evidence>
<dbReference type="EMBL" id="JANIIK010000043">
    <property type="protein sequence ID" value="KAJ3605261.1"/>
    <property type="molecule type" value="Genomic_DNA"/>
</dbReference>
<evidence type="ECO:0000259" key="14">
    <source>
        <dbReference type="PROSITE" id="PS50222"/>
    </source>
</evidence>